<dbReference type="AlphaFoldDB" id="A0A934RXS1"/>
<dbReference type="InterPro" id="IPR011990">
    <property type="entry name" value="TPR-like_helical_dom_sf"/>
</dbReference>
<evidence type="ECO:0000313" key="3">
    <source>
        <dbReference type="Proteomes" id="UP000617628"/>
    </source>
</evidence>
<protein>
    <recommendedName>
        <fullName evidence="4">Tetratricopeptide repeat protein</fullName>
    </recommendedName>
</protein>
<dbReference type="PANTHER" id="PTHR45588:SF1">
    <property type="entry name" value="WW DOMAIN-CONTAINING PROTEIN"/>
    <property type="match status" value="1"/>
</dbReference>
<dbReference type="RefSeq" id="WP_200357899.1">
    <property type="nucleotide sequence ID" value="NZ_JAENIL010000054.1"/>
</dbReference>
<dbReference type="Pfam" id="PF13181">
    <property type="entry name" value="TPR_8"/>
    <property type="match status" value="1"/>
</dbReference>
<dbReference type="EMBL" id="JAENIL010000054">
    <property type="protein sequence ID" value="MBK1879685.1"/>
    <property type="molecule type" value="Genomic_DNA"/>
</dbReference>
<proteinExistence type="predicted"/>
<keyword evidence="1" id="KW-0802">TPR repeat</keyword>
<accession>A0A934RXS1</accession>
<feature type="repeat" description="TPR" evidence="1">
    <location>
        <begin position="476"/>
        <end position="509"/>
    </location>
</feature>
<dbReference type="SUPFAM" id="SSF48452">
    <property type="entry name" value="TPR-like"/>
    <property type="match status" value="2"/>
</dbReference>
<evidence type="ECO:0008006" key="4">
    <source>
        <dbReference type="Google" id="ProtNLM"/>
    </source>
</evidence>
<reference evidence="2" key="1">
    <citation type="submission" date="2021-01" db="EMBL/GenBank/DDBJ databases">
        <title>Modified the classification status of verrucomicrobia.</title>
        <authorList>
            <person name="Feng X."/>
        </authorList>
    </citation>
    <scope>NUCLEOTIDE SEQUENCE</scope>
    <source>
        <strain evidence="2">KCTC 13126</strain>
    </source>
</reference>
<dbReference type="PANTHER" id="PTHR45588">
    <property type="entry name" value="TPR DOMAIN-CONTAINING PROTEIN"/>
    <property type="match status" value="1"/>
</dbReference>
<keyword evidence="3" id="KW-1185">Reference proteome</keyword>
<dbReference type="Proteomes" id="UP000617628">
    <property type="component" value="Unassembled WGS sequence"/>
</dbReference>
<sequence length="523" mass="58844">MNVYTKFGVVVIIFVVSLTPSVGKGIVGTDESFDGIVDYPELGAIHFPNSGATEAQDAFYRGVLLLHSFEYKQAASAFREAQEIDPNFVLAYWGEAMTYNRPIWSVYMAEEMQAALEKLAPTRKERLLKAKTERERMYLDAIETLLALKGPSEEFVEKEMCSNGQSKEFVLTEIKRKRDRAYMGAMRKLHDAYPEDDEARSFYGLSILGSRNGKRDFTTYMQAAAVVQPVFQRNPRHPGAAHYIIHSFDDPVHASLGLVAANAYSEIAPNAAHAQHMTSHIFVALGMWDRTVSANIRAKELQDAETIREGKKPNVCGHYPSWLHYGYLMLGQKEEAEALMDLAHEYVMGGEATGGEWWYFNRMRYRHLVDFEDWQNGPRWAVPLESIPSEENDNILFSYRVSDAFVGLKLGDRSLANELIEGPRPSKAWKALQVDQLAGLVAVKDGRIEEGVALLRKAAGAEDALPLEFGPPRTVVPTFELLGKTLLELDRIEEAETAYRRAVERNPRRPQAVDGLAMVNQSE</sequence>
<evidence type="ECO:0000313" key="2">
    <source>
        <dbReference type="EMBL" id="MBK1879685.1"/>
    </source>
</evidence>
<comment type="caution">
    <text evidence="2">The sequence shown here is derived from an EMBL/GenBank/DDBJ whole genome shotgun (WGS) entry which is preliminary data.</text>
</comment>
<evidence type="ECO:0000256" key="1">
    <source>
        <dbReference type="PROSITE-ProRule" id="PRU00339"/>
    </source>
</evidence>
<gene>
    <name evidence="2" type="ORF">JIN87_22560</name>
</gene>
<name>A0A934RXS1_9BACT</name>
<dbReference type="PROSITE" id="PS50005">
    <property type="entry name" value="TPR"/>
    <property type="match status" value="2"/>
</dbReference>
<dbReference type="Gene3D" id="1.25.40.10">
    <property type="entry name" value="Tetratricopeptide repeat domain"/>
    <property type="match status" value="2"/>
</dbReference>
<organism evidence="2 3">
    <name type="scientific">Pelagicoccus mobilis</name>
    <dbReference type="NCBI Taxonomy" id="415221"/>
    <lineage>
        <taxon>Bacteria</taxon>
        <taxon>Pseudomonadati</taxon>
        <taxon>Verrucomicrobiota</taxon>
        <taxon>Opitutia</taxon>
        <taxon>Puniceicoccales</taxon>
        <taxon>Pelagicoccaceae</taxon>
        <taxon>Pelagicoccus</taxon>
    </lineage>
</organism>
<dbReference type="SMART" id="SM00028">
    <property type="entry name" value="TPR"/>
    <property type="match status" value="2"/>
</dbReference>
<dbReference type="InterPro" id="IPR019734">
    <property type="entry name" value="TPR_rpt"/>
</dbReference>
<feature type="repeat" description="TPR" evidence="1">
    <location>
        <begin position="55"/>
        <end position="88"/>
    </location>
</feature>